<dbReference type="OrthoDB" id="4420493at2"/>
<dbReference type="Pfam" id="PF13630">
    <property type="entry name" value="SdpI"/>
    <property type="match status" value="1"/>
</dbReference>
<reference evidence="2 3" key="1">
    <citation type="submission" date="2015-05" db="EMBL/GenBank/DDBJ databases">
        <title>Complete genome sequence of Corynebacterium epidermidicanis DSM 45586, isolated from the skin of a dog suffering from pruritus.</title>
        <authorList>
            <person name="Ruckert C."/>
            <person name="Albersmeier A."/>
            <person name="Winkler A."/>
            <person name="Tauch A."/>
        </authorList>
    </citation>
    <scope>NUCLEOTIDE SEQUENCE [LARGE SCALE GENOMIC DNA]</scope>
    <source>
        <strain evidence="2 3">DSM 45586</strain>
    </source>
</reference>
<feature type="transmembrane region" description="Helical" evidence="1">
    <location>
        <begin position="45"/>
        <end position="70"/>
    </location>
</feature>
<dbReference type="EMBL" id="CP011541">
    <property type="protein sequence ID" value="AKK04325.1"/>
    <property type="molecule type" value="Genomic_DNA"/>
</dbReference>
<sequence>MIISALLLLLSALALIVGGLAWSRRLPGNSVIGLKVKEVRTSREIWDAAHAAAGPLWVLAGAILGFTGLLTLRIDGALSWTLAALAGIIALVLAGAGANLGAKVATAVAAECEDEGCSSGSCNCGSAPAAPEVDVAALRAAMRNADVE</sequence>
<proteinExistence type="predicted"/>
<keyword evidence="1" id="KW-0472">Membrane</keyword>
<evidence type="ECO:0000313" key="2">
    <source>
        <dbReference type="EMBL" id="AKK04325.1"/>
    </source>
</evidence>
<accession>A0A0G3GUX8</accession>
<evidence type="ECO:0000313" key="3">
    <source>
        <dbReference type="Proteomes" id="UP000035368"/>
    </source>
</evidence>
<keyword evidence="1" id="KW-0812">Transmembrane</keyword>
<dbReference type="Proteomes" id="UP000035368">
    <property type="component" value="Chromosome"/>
</dbReference>
<dbReference type="STRING" id="1050174.CEPID_12515"/>
<gene>
    <name evidence="2" type="ORF">CEPID_12515</name>
</gene>
<keyword evidence="3" id="KW-1185">Reference proteome</keyword>
<dbReference type="AlphaFoldDB" id="A0A0G3GUX8"/>
<dbReference type="PATRIC" id="fig|1050174.4.peg.2527"/>
<dbReference type="KEGG" id="cei:CEPID_12515"/>
<organism evidence="2 3">
    <name type="scientific">Corynebacterium epidermidicanis</name>
    <dbReference type="NCBI Taxonomy" id="1050174"/>
    <lineage>
        <taxon>Bacteria</taxon>
        <taxon>Bacillati</taxon>
        <taxon>Actinomycetota</taxon>
        <taxon>Actinomycetes</taxon>
        <taxon>Mycobacteriales</taxon>
        <taxon>Corynebacteriaceae</taxon>
        <taxon>Corynebacterium</taxon>
    </lineage>
</organism>
<dbReference type="RefSeq" id="WP_047241180.1">
    <property type="nucleotide sequence ID" value="NZ_CP011541.1"/>
</dbReference>
<keyword evidence="1" id="KW-1133">Transmembrane helix</keyword>
<evidence type="ECO:0000256" key="1">
    <source>
        <dbReference type="SAM" id="Phobius"/>
    </source>
</evidence>
<name>A0A0G3GUX8_9CORY</name>
<protein>
    <submittedName>
        <fullName evidence="2">SdpI/YhfL protein family</fullName>
    </submittedName>
</protein>
<feature type="transmembrane region" description="Helical" evidence="1">
    <location>
        <begin position="77"/>
        <end position="98"/>
    </location>
</feature>
<dbReference type="InterPro" id="IPR025962">
    <property type="entry name" value="SdpI/YhfL"/>
</dbReference>